<dbReference type="Pfam" id="PF12796">
    <property type="entry name" value="Ank_2"/>
    <property type="match status" value="1"/>
</dbReference>
<keyword evidence="1" id="KW-0677">Repeat</keyword>
<protein>
    <submittedName>
        <fullName evidence="3">Uncharacterized protein</fullName>
    </submittedName>
</protein>
<dbReference type="SMART" id="SM00248">
    <property type="entry name" value="ANK"/>
    <property type="match status" value="2"/>
</dbReference>
<evidence type="ECO:0000256" key="2">
    <source>
        <dbReference type="ARBA" id="ARBA00023043"/>
    </source>
</evidence>
<dbReference type="STRING" id="87229.A0A4Z1KR50"/>
<dbReference type="SUPFAM" id="SSF48403">
    <property type="entry name" value="Ankyrin repeat"/>
    <property type="match status" value="1"/>
</dbReference>
<keyword evidence="4" id="KW-1185">Reference proteome</keyword>
<keyword evidence="2" id="KW-0040">ANK repeat</keyword>
<dbReference type="Gene3D" id="1.25.40.20">
    <property type="entry name" value="Ankyrin repeat-containing domain"/>
    <property type="match status" value="2"/>
</dbReference>
<organism evidence="3 4">
    <name type="scientific">Botrytis porri</name>
    <dbReference type="NCBI Taxonomy" id="87229"/>
    <lineage>
        <taxon>Eukaryota</taxon>
        <taxon>Fungi</taxon>
        <taxon>Dikarya</taxon>
        <taxon>Ascomycota</taxon>
        <taxon>Pezizomycotina</taxon>
        <taxon>Leotiomycetes</taxon>
        <taxon>Helotiales</taxon>
        <taxon>Sclerotiniaceae</taxon>
        <taxon>Botrytis</taxon>
    </lineage>
</organism>
<evidence type="ECO:0000256" key="1">
    <source>
        <dbReference type="ARBA" id="ARBA00022737"/>
    </source>
</evidence>
<evidence type="ECO:0000313" key="4">
    <source>
        <dbReference type="Proteomes" id="UP000297280"/>
    </source>
</evidence>
<accession>A0A4Z1KR50</accession>
<dbReference type="PANTHER" id="PTHR24198">
    <property type="entry name" value="ANKYRIN REPEAT AND PROTEIN KINASE DOMAIN-CONTAINING PROTEIN"/>
    <property type="match status" value="1"/>
</dbReference>
<evidence type="ECO:0000313" key="3">
    <source>
        <dbReference type="EMBL" id="TGO87462.1"/>
    </source>
</evidence>
<dbReference type="GO" id="GO:0005737">
    <property type="term" value="C:cytoplasm"/>
    <property type="evidence" value="ECO:0007669"/>
    <property type="project" value="TreeGrafter"/>
</dbReference>
<reference evidence="3 4" key="1">
    <citation type="submission" date="2017-12" db="EMBL/GenBank/DDBJ databases">
        <title>Comparative genomics of Botrytis spp.</title>
        <authorList>
            <person name="Valero-Jimenez C.A."/>
            <person name="Tapia P."/>
            <person name="Veloso J."/>
            <person name="Silva-Moreno E."/>
            <person name="Staats M."/>
            <person name="Valdes J.H."/>
            <person name="Van Kan J.A.L."/>
        </authorList>
    </citation>
    <scope>NUCLEOTIDE SEQUENCE [LARGE SCALE GENOMIC DNA]</scope>
    <source>
        <strain evidence="3 4">MUCL3349</strain>
    </source>
</reference>
<dbReference type="AlphaFoldDB" id="A0A4Z1KR50"/>
<comment type="caution">
    <text evidence="3">The sequence shown here is derived from an EMBL/GenBank/DDBJ whole genome shotgun (WGS) entry which is preliminary data.</text>
</comment>
<proteinExistence type="predicted"/>
<gene>
    <name evidence="3" type="ORF">BPOR_0224g00050</name>
</gene>
<dbReference type="PANTHER" id="PTHR24198:SF165">
    <property type="entry name" value="ANKYRIN REPEAT-CONTAINING PROTEIN-RELATED"/>
    <property type="match status" value="1"/>
</dbReference>
<sequence>MCDQRNAISWAVGGGYHEIVDYLIKCDGIGADAEDIDGWTPLAWALGKVRSKNRPSAFVIGKNKNGRTPLSWAAALGLEDIVRVVVDVEGIDIYARDMDDQTPISRAEAFGHVNIVDLLKYARKDGT</sequence>
<dbReference type="EMBL" id="PQXO01000224">
    <property type="protein sequence ID" value="TGO87462.1"/>
    <property type="molecule type" value="Genomic_DNA"/>
</dbReference>
<dbReference type="InterPro" id="IPR002110">
    <property type="entry name" value="Ankyrin_rpt"/>
</dbReference>
<dbReference type="Proteomes" id="UP000297280">
    <property type="component" value="Unassembled WGS sequence"/>
</dbReference>
<dbReference type="InterPro" id="IPR036770">
    <property type="entry name" value="Ankyrin_rpt-contain_sf"/>
</dbReference>
<name>A0A4Z1KR50_9HELO</name>